<name>A0A2T5JDS7_9SPHI</name>
<evidence type="ECO:0000313" key="2">
    <source>
        <dbReference type="EMBL" id="PTQ99914.1"/>
    </source>
</evidence>
<dbReference type="RefSeq" id="WP_170113560.1">
    <property type="nucleotide sequence ID" value="NZ_QAOQ01000002.1"/>
</dbReference>
<sequence>MKTLGIMICLAAATLAQAQHKLPHGMVYGAKPNTTQIIAANKLEDWMARRPRVSTTIKGRVLKVTDVRGGWFEMDGGRGRVIAAHFNRSGVNLPKNLAGKTAVVEGIAQRQMVAADKQHFAGDRANGHQPEVNTDPRKHITFEAKGLEVY</sequence>
<dbReference type="AlphaFoldDB" id="A0A2T5JDS7"/>
<comment type="caution">
    <text evidence="2">The sequence shown here is derived from an EMBL/GenBank/DDBJ whole genome shotgun (WGS) entry which is preliminary data.</text>
</comment>
<dbReference type="Pfam" id="PF16267">
    <property type="entry name" value="DUF4920"/>
    <property type="match status" value="1"/>
</dbReference>
<organism evidence="2 3">
    <name type="scientific">Mucilaginibacter yixingensis</name>
    <dbReference type="NCBI Taxonomy" id="1295612"/>
    <lineage>
        <taxon>Bacteria</taxon>
        <taxon>Pseudomonadati</taxon>
        <taxon>Bacteroidota</taxon>
        <taxon>Sphingobacteriia</taxon>
        <taxon>Sphingobacteriales</taxon>
        <taxon>Sphingobacteriaceae</taxon>
        <taxon>Mucilaginibacter</taxon>
    </lineage>
</organism>
<feature type="chain" id="PRO_5015518968" evidence="1">
    <location>
        <begin position="19"/>
        <end position="150"/>
    </location>
</feature>
<gene>
    <name evidence="2" type="ORF">C8P68_102744</name>
</gene>
<evidence type="ECO:0000313" key="3">
    <source>
        <dbReference type="Proteomes" id="UP000244168"/>
    </source>
</evidence>
<keyword evidence="1" id="KW-0732">Signal</keyword>
<protein>
    <submittedName>
        <fullName evidence="2">Uncharacterized protein DUF4920</fullName>
    </submittedName>
</protein>
<keyword evidence="3" id="KW-1185">Reference proteome</keyword>
<dbReference type="EMBL" id="QAOQ01000002">
    <property type="protein sequence ID" value="PTQ99914.1"/>
    <property type="molecule type" value="Genomic_DNA"/>
</dbReference>
<feature type="signal peptide" evidence="1">
    <location>
        <begin position="1"/>
        <end position="18"/>
    </location>
</feature>
<reference evidence="2 3" key="1">
    <citation type="submission" date="2018-04" db="EMBL/GenBank/DDBJ databases">
        <title>Genomic Encyclopedia of Archaeal and Bacterial Type Strains, Phase II (KMG-II): from individual species to whole genera.</title>
        <authorList>
            <person name="Goeker M."/>
        </authorList>
    </citation>
    <scope>NUCLEOTIDE SEQUENCE [LARGE SCALE GENOMIC DNA]</scope>
    <source>
        <strain evidence="2 3">DSM 26809</strain>
    </source>
</reference>
<dbReference type="InterPro" id="IPR032577">
    <property type="entry name" value="DUF4920"/>
</dbReference>
<proteinExistence type="predicted"/>
<dbReference type="Proteomes" id="UP000244168">
    <property type="component" value="Unassembled WGS sequence"/>
</dbReference>
<accession>A0A2T5JDS7</accession>
<evidence type="ECO:0000256" key="1">
    <source>
        <dbReference type="SAM" id="SignalP"/>
    </source>
</evidence>